<gene>
    <name evidence="3" type="ORF">OEZ85_003300</name>
</gene>
<name>A0ABY8U062_TETOB</name>
<feature type="coiled-coil region" evidence="1">
    <location>
        <begin position="6"/>
        <end position="33"/>
    </location>
</feature>
<reference evidence="3 4" key="1">
    <citation type="submission" date="2023-05" db="EMBL/GenBank/DDBJ databases">
        <title>A 100% complete, gapless, phased diploid assembly of the Scenedesmus obliquus UTEX 3031 genome.</title>
        <authorList>
            <person name="Biondi T.C."/>
            <person name="Hanschen E.R."/>
            <person name="Kwon T."/>
            <person name="Eng W."/>
            <person name="Kruse C.P.S."/>
            <person name="Koehler S.I."/>
            <person name="Kunde Y."/>
            <person name="Gleasner C.D."/>
            <person name="You Mak K.T."/>
            <person name="Polle J."/>
            <person name="Hovde B.T."/>
            <person name="Starkenburg S.R."/>
        </authorList>
    </citation>
    <scope>NUCLEOTIDE SEQUENCE [LARGE SCALE GENOMIC DNA]</scope>
    <source>
        <strain evidence="3 4">DOE0152z</strain>
    </source>
</reference>
<proteinExistence type="predicted"/>
<protein>
    <submittedName>
        <fullName evidence="3">Uncharacterized protein</fullName>
    </submittedName>
</protein>
<evidence type="ECO:0000313" key="3">
    <source>
        <dbReference type="EMBL" id="WIA14818.1"/>
    </source>
</evidence>
<evidence type="ECO:0000256" key="1">
    <source>
        <dbReference type="SAM" id="Coils"/>
    </source>
</evidence>
<evidence type="ECO:0000256" key="2">
    <source>
        <dbReference type="SAM" id="MobiDB-lite"/>
    </source>
</evidence>
<accession>A0ABY8U062</accession>
<sequence length="409" mass="44372">MEKVMITRLQLVVSEKKEQARQLEEENRQLHSRETILLAYCQTLSWLRQQESNEWMLAGLHSKQQQQEEGPLLPSDQEVSVAPDDDQLHYFRRIFSMAPFPGTADMTMQDASALYNEVVWELSLNLALHEAAVAAQRQPAASGGAPGWQKAGSGPGTTSAPHLTGEWQRFWLANCFVSLAQLQRSSIFMTAVLVNHADLSQPLLPEPNLEDHIRCVRQMGLSAAQKQQIADGYAVFSKLLQPVLLGMRQLQLQQPGDSTANGSVAGNGCASGSTSTAGTHSGSIASACGADCSSTHSTAAAAEAAAEGAAAACSSSFATLSLEGYKMHREVLHQQEQRAAQLKQLMHKDFTIRYACCAHWVGRCTYTQLARLYVLMYPRQPSSAAVGCAVDAVWKEDLARQGTVAGAGQ</sequence>
<keyword evidence="1" id="KW-0175">Coiled coil</keyword>
<dbReference type="Proteomes" id="UP001244341">
    <property type="component" value="Chromosome 5b"/>
</dbReference>
<evidence type="ECO:0000313" key="4">
    <source>
        <dbReference type="Proteomes" id="UP001244341"/>
    </source>
</evidence>
<keyword evidence="4" id="KW-1185">Reference proteome</keyword>
<dbReference type="EMBL" id="CP126212">
    <property type="protein sequence ID" value="WIA14818.1"/>
    <property type="molecule type" value="Genomic_DNA"/>
</dbReference>
<feature type="region of interest" description="Disordered" evidence="2">
    <location>
        <begin position="139"/>
        <end position="160"/>
    </location>
</feature>
<organism evidence="3 4">
    <name type="scientific">Tetradesmus obliquus</name>
    <name type="common">Green alga</name>
    <name type="synonym">Acutodesmus obliquus</name>
    <dbReference type="NCBI Taxonomy" id="3088"/>
    <lineage>
        <taxon>Eukaryota</taxon>
        <taxon>Viridiplantae</taxon>
        <taxon>Chlorophyta</taxon>
        <taxon>core chlorophytes</taxon>
        <taxon>Chlorophyceae</taxon>
        <taxon>CS clade</taxon>
        <taxon>Sphaeropleales</taxon>
        <taxon>Scenedesmaceae</taxon>
        <taxon>Tetradesmus</taxon>
    </lineage>
</organism>